<sequence>MTLSSAVVMTAAGSPDVLQERIVEIPAPAPGQVLLKVNAAGFNPIDTKIRAGIAPVVPNEGVLGCDVCGEVIALGDGVTTFSSGDRVFGFVGGVKGKWGSLSEYMLADVSLLAKAPESLSDAQCAVLPLVTITAAEALRRLSPEIGSELLVLGASGAVGRMAVQIARSMGVNVTGTAGSAERCADVSALGAAAIQHDDVDARVAAGQSFARVLDTFGGPSLQRALVAAAVGGQVATINARGVHELGMAHSKALSLHAVFVMIPLLTGSGHERHQAITQELAQKMASGEWQPLPVEEFELSAAAVAEVHRRYEAGQLPHKAVFVRR</sequence>
<dbReference type="InterPro" id="IPR011032">
    <property type="entry name" value="GroES-like_sf"/>
</dbReference>
<dbReference type="SUPFAM" id="SSF50129">
    <property type="entry name" value="GroES-like"/>
    <property type="match status" value="1"/>
</dbReference>
<dbReference type="SUPFAM" id="SSF51735">
    <property type="entry name" value="NAD(P)-binding Rossmann-fold domains"/>
    <property type="match status" value="1"/>
</dbReference>
<dbReference type="InterPro" id="IPR013149">
    <property type="entry name" value="ADH-like_C"/>
</dbReference>
<dbReference type="EMBL" id="JAPNOA010000022">
    <property type="protein sequence ID" value="MCY0965147.1"/>
    <property type="molecule type" value="Genomic_DNA"/>
</dbReference>
<organism evidence="3 4">
    <name type="scientific">Parathalassolituus penaei</name>
    <dbReference type="NCBI Taxonomy" id="2997323"/>
    <lineage>
        <taxon>Bacteria</taxon>
        <taxon>Pseudomonadati</taxon>
        <taxon>Pseudomonadota</taxon>
        <taxon>Gammaproteobacteria</taxon>
        <taxon>Oceanospirillales</taxon>
        <taxon>Oceanospirillaceae</taxon>
        <taxon>Parathalassolituus</taxon>
    </lineage>
</organism>
<dbReference type="InterPro" id="IPR013154">
    <property type="entry name" value="ADH-like_N"/>
</dbReference>
<dbReference type="InterPro" id="IPR036291">
    <property type="entry name" value="NAD(P)-bd_dom_sf"/>
</dbReference>
<dbReference type="SMART" id="SM00829">
    <property type="entry name" value="PKS_ER"/>
    <property type="match status" value="1"/>
</dbReference>
<dbReference type="Pfam" id="PF08240">
    <property type="entry name" value="ADH_N"/>
    <property type="match status" value="1"/>
</dbReference>
<evidence type="ECO:0000313" key="3">
    <source>
        <dbReference type="EMBL" id="MCY0965147.1"/>
    </source>
</evidence>
<dbReference type="Gene3D" id="3.90.180.10">
    <property type="entry name" value="Medium-chain alcohol dehydrogenases, catalytic domain"/>
    <property type="match status" value="1"/>
</dbReference>
<dbReference type="InterPro" id="IPR020843">
    <property type="entry name" value="ER"/>
</dbReference>
<name>A0A9X3ECP5_9GAMM</name>
<dbReference type="AlphaFoldDB" id="A0A9X3ECP5"/>
<dbReference type="Pfam" id="PF00107">
    <property type="entry name" value="ADH_zinc_N"/>
    <property type="match status" value="1"/>
</dbReference>
<keyword evidence="1" id="KW-0521">NADP</keyword>
<dbReference type="PANTHER" id="PTHR44154:SF1">
    <property type="entry name" value="QUINONE OXIDOREDUCTASE"/>
    <property type="match status" value="1"/>
</dbReference>
<reference evidence="3" key="1">
    <citation type="submission" date="2022-11" db="EMBL/GenBank/DDBJ databases">
        <title>Parathalassolutuus dongxingensis gen. nov., sp. nov., a novel member of family Oceanospirillaceae isolated from a coastal shrimp pond in Guangxi, China.</title>
        <authorList>
            <person name="Chen H."/>
        </authorList>
    </citation>
    <scope>NUCLEOTIDE SEQUENCE</scope>
    <source>
        <strain evidence="3">G-43</strain>
    </source>
</reference>
<accession>A0A9X3ECP5</accession>
<evidence type="ECO:0000259" key="2">
    <source>
        <dbReference type="SMART" id="SM00829"/>
    </source>
</evidence>
<dbReference type="InterPro" id="IPR051603">
    <property type="entry name" value="Zinc-ADH_QOR/CCCR"/>
</dbReference>
<dbReference type="Proteomes" id="UP001150830">
    <property type="component" value="Unassembled WGS sequence"/>
</dbReference>
<evidence type="ECO:0000256" key="1">
    <source>
        <dbReference type="ARBA" id="ARBA00022857"/>
    </source>
</evidence>
<dbReference type="PANTHER" id="PTHR44154">
    <property type="entry name" value="QUINONE OXIDOREDUCTASE"/>
    <property type="match status" value="1"/>
</dbReference>
<evidence type="ECO:0000313" key="4">
    <source>
        <dbReference type="Proteomes" id="UP001150830"/>
    </source>
</evidence>
<feature type="domain" description="Enoyl reductase (ER)" evidence="2">
    <location>
        <begin position="13"/>
        <end position="322"/>
    </location>
</feature>
<dbReference type="GO" id="GO:0016491">
    <property type="term" value="F:oxidoreductase activity"/>
    <property type="evidence" value="ECO:0007669"/>
    <property type="project" value="InterPro"/>
</dbReference>
<dbReference type="RefSeq" id="WP_283173362.1">
    <property type="nucleotide sequence ID" value="NZ_JAPNOA010000022.1"/>
</dbReference>
<gene>
    <name evidence="3" type="ORF">OUO13_08110</name>
</gene>
<dbReference type="Gene3D" id="3.40.50.720">
    <property type="entry name" value="NAD(P)-binding Rossmann-like Domain"/>
    <property type="match status" value="1"/>
</dbReference>
<keyword evidence="4" id="KW-1185">Reference proteome</keyword>
<proteinExistence type="predicted"/>
<comment type="caution">
    <text evidence="3">The sequence shown here is derived from an EMBL/GenBank/DDBJ whole genome shotgun (WGS) entry which is preliminary data.</text>
</comment>
<protein>
    <submittedName>
        <fullName evidence="3">Zinc-binding dehydrogenase</fullName>
    </submittedName>
</protein>